<dbReference type="AlphaFoldDB" id="Q0UHF9"/>
<dbReference type="Gene3D" id="1.20.1250.20">
    <property type="entry name" value="MFS general substrate transporter like domains"/>
    <property type="match status" value="1"/>
</dbReference>
<comment type="subcellular location">
    <subcellularLocation>
        <location evidence="1 7">Membrane</location>
        <topology evidence="1 7">Multi-pass membrane protein</topology>
    </subcellularLocation>
</comment>
<accession>Q0UHF9</accession>
<evidence type="ECO:0000256" key="4">
    <source>
        <dbReference type="ARBA" id="ARBA00022692"/>
    </source>
</evidence>
<evidence type="ECO:0000256" key="3">
    <source>
        <dbReference type="ARBA" id="ARBA00022448"/>
    </source>
</evidence>
<dbReference type="GeneID" id="5976011"/>
<gene>
    <name evidence="9" type="ORF">SNOG_08805</name>
</gene>
<evidence type="ECO:0000313" key="9">
    <source>
        <dbReference type="EMBL" id="EAT83973.2"/>
    </source>
</evidence>
<dbReference type="eggNOG" id="KOG1237">
    <property type="taxonomic scope" value="Eukaryota"/>
</dbReference>
<feature type="transmembrane region" description="Helical" evidence="8">
    <location>
        <begin position="173"/>
        <end position="196"/>
    </location>
</feature>
<dbReference type="InterPro" id="IPR036259">
    <property type="entry name" value="MFS_trans_sf"/>
</dbReference>
<keyword evidence="4 7" id="KW-0812">Transmembrane</keyword>
<evidence type="ECO:0000313" key="10">
    <source>
        <dbReference type="Proteomes" id="UP000001055"/>
    </source>
</evidence>
<keyword evidence="3 7" id="KW-0813">Transport</keyword>
<dbReference type="FunFam" id="1.20.1250.20:FF:000085">
    <property type="entry name" value="MFS peptide transporter Ptr2"/>
    <property type="match status" value="1"/>
</dbReference>
<feature type="transmembrane region" description="Helical" evidence="8">
    <location>
        <begin position="259"/>
        <end position="281"/>
    </location>
</feature>
<evidence type="ECO:0000256" key="6">
    <source>
        <dbReference type="ARBA" id="ARBA00023136"/>
    </source>
</evidence>
<evidence type="ECO:0000256" key="1">
    <source>
        <dbReference type="ARBA" id="ARBA00004141"/>
    </source>
</evidence>
<feature type="transmembrane region" description="Helical" evidence="8">
    <location>
        <begin position="509"/>
        <end position="531"/>
    </location>
</feature>
<proteinExistence type="inferred from homology"/>
<name>Q0UHF9_PHANO</name>
<feature type="transmembrane region" description="Helical" evidence="8">
    <location>
        <begin position="202"/>
        <end position="223"/>
    </location>
</feature>
<evidence type="ECO:0000256" key="8">
    <source>
        <dbReference type="SAM" id="Phobius"/>
    </source>
</evidence>
<dbReference type="Proteomes" id="UP000001055">
    <property type="component" value="Unassembled WGS sequence"/>
</dbReference>
<reference evidence="10" key="1">
    <citation type="journal article" date="2007" name="Plant Cell">
        <title>Dothideomycete-plant interactions illuminated by genome sequencing and EST analysis of the wheat pathogen Stagonospora nodorum.</title>
        <authorList>
            <person name="Hane J.K."/>
            <person name="Lowe R.G."/>
            <person name="Solomon P.S."/>
            <person name="Tan K.C."/>
            <person name="Schoch C.L."/>
            <person name="Spatafora J.W."/>
            <person name="Crous P.W."/>
            <person name="Kodira C."/>
            <person name="Birren B.W."/>
            <person name="Galagan J.E."/>
            <person name="Torriani S.F."/>
            <person name="McDonald B.A."/>
            <person name="Oliver R.P."/>
        </authorList>
    </citation>
    <scope>NUCLEOTIDE SEQUENCE [LARGE SCALE GENOMIC DNA]</scope>
    <source>
        <strain evidence="10">SN15 / ATCC MYA-4574 / FGSC 10173</strain>
    </source>
</reference>
<dbReference type="EMBL" id="CH445337">
    <property type="protein sequence ID" value="EAT83973.2"/>
    <property type="molecule type" value="Genomic_DNA"/>
</dbReference>
<dbReference type="GO" id="GO:0005886">
    <property type="term" value="C:plasma membrane"/>
    <property type="evidence" value="ECO:0000318"/>
    <property type="project" value="GO_Central"/>
</dbReference>
<dbReference type="RefSeq" id="XP_001799112.1">
    <property type="nucleotide sequence ID" value="XM_001799060.1"/>
</dbReference>
<dbReference type="InterPro" id="IPR000109">
    <property type="entry name" value="POT_fam"/>
</dbReference>
<dbReference type="KEGG" id="pno:SNOG_08805"/>
<protein>
    <recommendedName>
        <fullName evidence="11">Major facilitator superfamily (MFS) profile domain-containing protein</fullName>
    </recommendedName>
</protein>
<feature type="transmembrane region" description="Helical" evidence="8">
    <location>
        <begin position="543"/>
        <end position="563"/>
    </location>
</feature>
<evidence type="ECO:0000256" key="2">
    <source>
        <dbReference type="ARBA" id="ARBA00005982"/>
    </source>
</evidence>
<dbReference type="PANTHER" id="PTHR11654">
    <property type="entry name" value="OLIGOPEPTIDE TRANSPORTER-RELATED"/>
    <property type="match status" value="1"/>
</dbReference>
<feature type="transmembrane region" description="Helical" evidence="8">
    <location>
        <begin position="463"/>
        <end position="485"/>
    </location>
</feature>
<feature type="transmembrane region" description="Helical" evidence="8">
    <location>
        <begin position="569"/>
        <end position="589"/>
    </location>
</feature>
<evidence type="ECO:0008006" key="11">
    <source>
        <dbReference type="Google" id="ProtNLM"/>
    </source>
</evidence>
<dbReference type="HOGENOM" id="CLU_004790_4_1_1"/>
<comment type="similarity">
    <text evidence="2 7">Belongs to the major facilitator superfamily. Proton-dependent oligopeptide transporter (POT/PTR) (TC 2.A.17) family.</text>
</comment>
<keyword evidence="5 8" id="KW-1133">Transmembrane helix</keyword>
<dbReference type="InterPro" id="IPR018456">
    <property type="entry name" value="PTR2_symporter_CS"/>
</dbReference>
<feature type="transmembrane region" description="Helical" evidence="8">
    <location>
        <begin position="287"/>
        <end position="311"/>
    </location>
</feature>
<dbReference type="InParanoid" id="Q0UHF9"/>
<keyword evidence="6 8" id="KW-0472">Membrane</keyword>
<organism evidence="9 10">
    <name type="scientific">Phaeosphaeria nodorum (strain SN15 / ATCC MYA-4574 / FGSC 10173)</name>
    <name type="common">Glume blotch fungus</name>
    <name type="synonym">Parastagonospora nodorum</name>
    <dbReference type="NCBI Taxonomy" id="321614"/>
    <lineage>
        <taxon>Eukaryota</taxon>
        <taxon>Fungi</taxon>
        <taxon>Dikarya</taxon>
        <taxon>Ascomycota</taxon>
        <taxon>Pezizomycotina</taxon>
        <taxon>Dothideomycetes</taxon>
        <taxon>Pleosporomycetidae</taxon>
        <taxon>Pleosporales</taxon>
        <taxon>Pleosporineae</taxon>
        <taxon>Phaeosphaeriaceae</taxon>
        <taxon>Parastagonospora</taxon>
    </lineage>
</organism>
<dbReference type="GO" id="GO:0140206">
    <property type="term" value="P:dipeptide import across plasma membrane"/>
    <property type="evidence" value="ECO:0000318"/>
    <property type="project" value="GO_Central"/>
</dbReference>
<dbReference type="SUPFAM" id="SSF103473">
    <property type="entry name" value="MFS general substrate transporter"/>
    <property type="match status" value="1"/>
</dbReference>
<dbReference type="PROSITE" id="PS01023">
    <property type="entry name" value="PTR2_2"/>
    <property type="match status" value="1"/>
</dbReference>
<dbReference type="Pfam" id="PF00854">
    <property type="entry name" value="PTR2"/>
    <property type="match status" value="1"/>
</dbReference>
<dbReference type="VEuPathDB" id="FungiDB:JI435_088050"/>
<dbReference type="GO" id="GO:0071916">
    <property type="term" value="F:dipeptide transmembrane transporter activity"/>
    <property type="evidence" value="ECO:0000318"/>
    <property type="project" value="GO_Central"/>
</dbReference>
<sequence length="626" mass="69713">MTSTTAQNAVDMAMSHEPKVATPMYEVTEKQALSGKDVASSTAGSQHLAPVVEFEADLEGEEPTEEELATLRRVSGKIPWTAFTIAFVELCERFGYYGCQVLYTNFIQQDLPVIDGVVQSTGRDPRSDGQPGALGMGQRASFGIGQFNSFWSYTTPIIGAIIADEYLGRFNTIFIAIAFSILGHILLIVSAIPTVLTSGNAIAPFILGVILLGFGTGAFKANISPLIAEQYRQSKPRVIVEAKTGERVITDPNITISRIFLYFYMFINIGSLTGQISMVYVEKLTSFQGFWCAWLLPTIMFCFCPIVLWFCKGKYHLNPPTGSVLIRAIKLLKLACKGKWSLNPAQTRKNFKSERFWEDVKPSHLGASKPHWMQFDDAWVDQVARGLRACSCFTWIPLYWLSYNQMNNNLTSQAATMERNGVPNDIITNLNPISLVIFIPIVDNFLYPALRKAGIKFTPIKRIAFGFLLASLAMVGAAVIQHYIYATGECGKYMNSCDNFAPVNVWTQAVPYVLVGFSEIFTSITGLEFAFTKAPKNMRSLVTSYWHFMSAFSNALGQAFVSLSEDPLLVWNYTTVAILAFIGGVLFWFHQRPTDKQEDSLNMLPDSTYMGKDRRHSVAEESARHA</sequence>
<evidence type="ECO:0000256" key="7">
    <source>
        <dbReference type="RuleBase" id="RU003755"/>
    </source>
</evidence>
<evidence type="ECO:0000256" key="5">
    <source>
        <dbReference type="ARBA" id="ARBA00022989"/>
    </source>
</evidence>